<dbReference type="PROSITE" id="PS50231">
    <property type="entry name" value="RICIN_B_LECTIN"/>
    <property type="match status" value="1"/>
</dbReference>
<evidence type="ECO:0000256" key="1">
    <source>
        <dbReference type="SAM" id="MobiDB-lite"/>
    </source>
</evidence>
<organism evidence="3 4">
    <name type="scientific">Streptomyces triticiradicis</name>
    <dbReference type="NCBI Taxonomy" id="2651189"/>
    <lineage>
        <taxon>Bacteria</taxon>
        <taxon>Bacillati</taxon>
        <taxon>Actinomycetota</taxon>
        <taxon>Actinomycetes</taxon>
        <taxon>Kitasatosporales</taxon>
        <taxon>Streptomycetaceae</taxon>
        <taxon>Streptomyces</taxon>
    </lineage>
</organism>
<dbReference type="InterPro" id="IPR000772">
    <property type="entry name" value="Ricin_B_lectin"/>
</dbReference>
<keyword evidence="4" id="KW-1185">Reference proteome</keyword>
<dbReference type="SUPFAM" id="SSF50370">
    <property type="entry name" value="Ricin B-like lectins"/>
    <property type="match status" value="1"/>
</dbReference>
<evidence type="ECO:0000313" key="4">
    <source>
        <dbReference type="Proteomes" id="UP000442990"/>
    </source>
</evidence>
<reference evidence="3 4" key="1">
    <citation type="submission" date="2019-09" db="EMBL/GenBank/DDBJ databases">
        <title>Isolation and identification of active actinomycetes.</title>
        <authorList>
            <person name="Yu Z."/>
            <person name="Han C."/>
            <person name="Yu B."/>
        </authorList>
    </citation>
    <scope>NUCLEOTIDE SEQUENCE [LARGE SCALE GENOMIC DNA]</scope>
    <source>
        <strain evidence="3 4">NEAU-H2</strain>
    </source>
</reference>
<dbReference type="GO" id="GO:0030246">
    <property type="term" value="F:carbohydrate binding"/>
    <property type="evidence" value="ECO:0007669"/>
    <property type="project" value="UniProtKB-KW"/>
</dbReference>
<sequence length="528" mass="54166">MAQEDPADESTTAEGGGPAAGASDARLTELLRAGTSTAYTALQELRARHRAPVLAYARLCTTGESGAGQLAAGTFTLAARETARGIDPNVPWRHQLLLLTGRVAASWARDQRAAGLDPGLLLVLSTAGSSGSVPSLLPAFQSLPSRAQGLIWYAVVEREPARRTAVMLGVTPEDVAYGTDQALQSLAQACLRYRLAASDDPRCGDFRRLIEESVRPDNPRSSTDLNTHMAHCVHCSAAYEELTALRDHPRTALAEGLLPWAGTAYVTDDVPGTAAVPPGPPAAPRASALLRPPSRRVVLTSAAALGVALAPVLFLLLSPGGEPSTGAAGAVGTPSGPAAVTVTATVPVTPSASAPSRSASASPSPSATSASPSPSRSSAPPRSPSPRPTPTVVFRPPGGAPTQVVNVASGLCLDVRDGDFEKGDDVVTAPCDSSRTQRWRVADGSLRSAADDDFCLDSRGSVDRGVGIWACSSLDGGHGDNLRFTVDDDGVIRPAVAIETALTPDGDGGLSLVPLTGGTGQRWRAGSA</sequence>
<gene>
    <name evidence="3" type="ORF">F8144_23150</name>
</gene>
<feature type="region of interest" description="Disordered" evidence="1">
    <location>
        <begin position="349"/>
        <end position="400"/>
    </location>
</feature>
<accession>A0A7J5DBU1</accession>
<dbReference type="Gene3D" id="2.80.10.50">
    <property type="match status" value="1"/>
</dbReference>
<dbReference type="InterPro" id="IPR035992">
    <property type="entry name" value="Ricin_B-like_lectins"/>
</dbReference>
<keyword evidence="3" id="KW-0430">Lectin</keyword>
<feature type="domain" description="Ricin B lectin" evidence="2">
    <location>
        <begin position="399"/>
        <end position="526"/>
    </location>
</feature>
<feature type="region of interest" description="Disordered" evidence="1">
    <location>
        <begin position="1"/>
        <end position="23"/>
    </location>
</feature>
<evidence type="ECO:0000259" key="2">
    <source>
        <dbReference type="SMART" id="SM00458"/>
    </source>
</evidence>
<comment type="caution">
    <text evidence="3">The sequence shown here is derived from an EMBL/GenBank/DDBJ whole genome shotgun (WGS) entry which is preliminary data.</text>
</comment>
<dbReference type="Pfam" id="PF00652">
    <property type="entry name" value="Ricin_B_lectin"/>
    <property type="match status" value="1"/>
</dbReference>
<dbReference type="RefSeq" id="WP_151471271.1">
    <property type="nucleotide sequence ID" value="NZ_WBKG01000020.1"/>
</dbReference>
<feature type="compositionally biased region" description="Low complexity" evidence="1">
    <location>
        <begin position="349"/>
        <end position="380"/>
    </location>
</feature>
<dbReference type="Proteomes" id="UP000442990">
    <property type="component" value="Unassembled WGS sequence"/>
</dbReference>
<dbReference type="SMART" id="SM00458">
    <property type="entry name" value="RICIN"/>
    <property type="match status" value="1"/>
</dbReference>
<dbReference type="EMBL" id="WBKG01000020">
    <property type="protein sequence ID" value="KAB1986293.1"/>
    <property type="molecule type" value="Genomic_DNA"/>
</dbReference>
<proteinExistence type="predicted"/>
<evidence type="ECO:0000313" key="3">
    <source>
        <dbReference type="EMBL" id="KAB1986293.1"/>
    </source>
</evidence>
<name>A0A7J5DBU1_9ACTN</name>
<dbReference type="AlphaFoldDB" id="A0A7J5DBU1"/>
<protein>
    <submittedName>
        <fullName evidence="3">Ricin-type beta-trefoil lectin domain protein</fullName>
    </submittedName>
</protein>